<keyword evidence="2" id="KW-1185">Reference proteome</keyword>
<evidence type="ECO:0000313" key="1">
    <source>
        <dbReference type="EMBL" id="EGT53628.1"/>
    </source>
</evidence>
<evidence type="ECO:0000313" key="2">
    <source>
        <dbReference type="Proteomes" id="UP000008068"/>
    </source>
</evidence>
<dbReference type="HOGENOM" id="CLU_1857037_0_0_1"/>
<gene>
    <name evidence="1" type="ORF">CAEBREN_14017</name>
</gene>
<sequence>MNKERAKALRSFANQPPIRQGAVEYKELLEHAQIVFDNSGFMEEDYLLTIMPFLRKHFCDPLEKLDGYFPKVKIIIAPSTRKMCLEWIRVVIGGCKTVLRLNESGQGSRKMELKKGWWHHQEAKKIFVRFHLFELWIQ</sequence>
<dbReference type="Proteomes" id="UP000008068">
    <property type="component" value="Unassembled WGS sequence"/>
</dbReference>
<protein>
    <submittedName>
        <fullName evidence="1">Uncharacterized protein</fullName>
    </submittedName>
</protein>
<dbReference type="AlphaFoldDB" id="G0PF55"/>
<dbReference type="InParanoid" id="G0PF55"/>
<proteinExistence type="predicted"/>
<reference evidence="2" key="1">
    <citation type="submission" date="2011-07" db="EMBL/GenBank/DDBJ databases">
        <authorList>
            <consortium name="Caenorhabditis brenneri Sequencing and Analysis Consortium"/>
            <person name="Wilson R.K."/>
        </authorList>
    </citation>
    <scope>NUCLEOTIDE SEQUENCE [LARGE SCALE GENOMIC DNA]</scope>
    <source>
        <strain evidence="2">PB2801</strain>
    </source>
</reference>
<accession>G0PF55</accession>
<dbReference type="EMBL" id="GL380346">
    <property type="protein sequence ID" value="EGT53628.1"/>
    <property type="molecule type" value="Genomic_DNA"/>
</dbReference>
<name>G0PF55_CAEBE</name>
<organism evidence="2">
    <name type="scientific">Caenorhabditis brenneri</name>
    <name type="common">Nematode worm</name>
    <dbReference type="NCBI Taxonomy" id="135651"/>
    <lineage>
        <taxon>Eukaryota</taxon>
        <taxon>Metazoa</taxon>
        <taxon>Ecdysozoa</taxon>
        <taxon>Nematoda</taxon>
        <taxon>Chromadorea</taxon>
        <taxon>Rhabditida</taxon>
        <taxon>Rhabditina</taxon>
        <taxon>Rhabditomorpha</taxon>
        <taxon>Rhabditoidea</taxon>
        <taxon>Rhabditidae</taxon>
        <taxon>Peloderinae</taxon>
        <taxon>Caenorhabditis</taxon>
    </lineage>
</organism>